<proteinExistence type="predicted"/>
<reference evidence="2 3" key="1">
    <citation type="submission" date="2015-11" db="EMBL/GenBank/DDBJ databases">
        <title>Expanding the genomic diversity of Burkholderia species for the development of highly accurate diagnostics.</title>
        <authorList>
            <person name="Sahl J."/>
            <person name="Keim P."/>
            <person name="Wagner D."/>
        </authorList>
    </citation>
    <scope>NUCLEOTIDE SEQUENCE [LARGE SCALE GENOMIC DNA]</scope>
    <source>
        <strain evidence="2 3">MSMB1302</strain>
    </source>
</reference>
<accession>A0A118KCQ2</accession>
<feature type="transmembrane region" description="Helical" evidence="1">
    <location>
        <begin position="12"/>
        <end position="32"/>
    </location>
</feature>
<keyword evidence="1" id="KW-1133">Transmembrane helix</keyword>
<comment type="caution">
    <text evidence="2">The sequence shown here is derived from an EMBL/GenBank/DDBJ whole genome shotgun (WGS) entry which is preliminary data.</text>
</comment>
<protein>
    <submittedName>
        <fullName evidence="2">Uncharacterized protein</fullName>
    </submittedName>
</protein>
<feature type="transmembrane region" description="Helical" evidence="1">
    <location>
        <begin position="76"/>
        <end position="97"/>
    </location>
</feature>
<keyword evidence="1" id="KW-0472">Membrane</keyword>
<feature type="transmembrane region" description="Helical" evidence="1">
    <location>
        <begin position="44"/>
        <end position="69"/>
    </location>
</feature>
<evidence type="ECO:0000256" key="1">
    <source>
        <dbReference type="SAM" id="Phobius"/>
    </source>
</evidence>
<dbReference type="RefSeq" id="WP_059732709.1">
    <property type="nucleotide sequence ID" value="NZ_LOYH01000105.1"/>
</dbReference>
<name>A0A118KCQ2_BURCE</name>
<evidence type="ECO:0000313" key="3">
    <source>
        <dbReference type="Proteomes" id="UP000069001"/>
    </source>
</evidence>
<dbReference type="AlphaFoldDB" id="A0A118KCQ2"/>
<dbReference type="EMBL" id="LOYH01000105">
    <property type="protein sequence ID" value="KVK72919.1"/>
    <property type="molecule type" value="Genomic_DNA"/>
</dbReference>
<gene>
    <name evidence="2" type="ORF">WS90_32635</name>
</gene>
<sequence length="98" mass="10213">MDNAKRTARIASGLLVVALIELLALLIGYVFASSMDDPYAGVRVLITALFWAAGLSAIGVIAAIACLSIDLQARGGVIYGALVLHGLLVLPGLFLSFR</sequence>
<organism evidence="2 3">
    <name type="scientific">Burkholderia cepacia</name>
    <name type="common">Pseudomonas cepacia</name>
    <dbReference type="NCBI Taxonomy" id="292"/>
    <lineage>
        <taxon>Bacteria</taxon>
        <taxon>Pseudomonadati</taxon>
        <taxon>Pseudomonadota</taxon>
        <taxon>Betaproteobacteria</taxon>
        <taxon>Burkholderiales</taxon>
        <taxon>Burkholderiaceae</taxon>
        <taxon>Burkholderia</taxon>
        <taxon>Burkholderia cepacia complex</taxon>
    </lineage>
</organism>
<dbReference type="Proteomes" id="UP000069001">
    <property type="component" value="Unassembled WGS sequence"/>
</dbReference>
<keyword evidence="1" id="KW-0812">Transmembrane</keyword>
<evidence type="ECO:0000313" key="2">
    <source>
        <dbReference type="EMBL" id="KVK72919.1"/>
    </source>
</evidence>